<evidence type="ECO:0000256" key="1">
    <source>
        <dbReference type="ARBA" id="ARBA00022737"/>
    </source>
</evidence>
<feature type="repeat" description="ANK" evidence="3">
    <location>
        <begin position="460"/>
        <end position="492"/>
    </location>
</feature>
<protein>
    <submittedName>
        <fullName evidence="5">Uncharacterized protein</fullName>
    </submittedName>
</protein>
<dbReference type="SMART" id="SM00248">
    <property type="entry name" value="ANK"/>
    <property type="match status" value="5"/>
</dbReference>
<dbReference type="Proteomes" id="UP001165085">
    <property type="component" value="Unassembled WGS sequence"/>
</dbReference>
<dbReference type="PROSITE" id="PS50088">
    <property type="entry name" value="ANK_REPEAT"/>
    <property type="match status" value="4"/>
</dbReference>
<dbReference type="SUPFAM" id="SSF48403">
    <property type="entry name" value="Ankyrin repeat"/>
    <property type="match status" value="1"/>
</dbReference>
<organism evidence="5 6">
    <name type="scientific">Triparma strigata</name>
    <dbReference type="NCBI Taxonomy" id="1606541"/>
    <lineage>
        <taxon>Eukaryota</taxon>
        <taxon>Sar</taxon>
        <taxon>Stramenopiles</taxon>
        <taxon>Ochrophyta</taxon>
        <taxon>Bolidophyceae</taxon>
        <taxon>Parmales</taxon>
        <taxon>Triparmaceae</taxon>
        <taxon>Triparma</taxon>
    </lineage>
</organism>
<feature type="compositionally biased region" description="Pro residues" evidence="4">
    <location>
        <begin position="41"/>
        <end position="57"/>
    </location>
</feature>
<keyword evidence="1" id="KW-0677">Repeat</keyword>
<evidence type="ECO:0000313" key="5">
    <source>
        <dbReference type="EMBL" id="GMH57239.1"/>
    </source>
</evidence>
<comment type="caution">
    <text evidence="5">The sequence shown here is derived from an EMBL/GenBank/DDBJ whole genome shotgun (WGS) entry which is preliminary data.</text>
</comment>
<dbReference type="InterPro" id="IPR002110">
    <property type="entry name" value="Ankyrin_rpt"/>
</dbReference>
<dbReference type="PROSITE" id="PS50297">
    <property type="entry name" value="ANK_REP_REGION"/>
    <property type="match status" value="4"/>
</dbReference>
<keyword evidence="6" id="KW-1185">Reference proteome</keyword>
<feature type="repeat" description="ANK" evidence="3">
    <location>
        <begin position="428"/>
        <end position="460"/>
    </location>
</feature>
<dbReference type="Pfam" id="PF12796">
    <property type="entry name" value="Ank_2"/>
    <property type="match status" value="2"/>
</dbReference>
<evidence type="ECO:0000256" key="4">
    <source>
        <dbReference type="SAM" id="MobiDB-lite"/>
    </source>
</evidence>
<gene>
    <name evidence="5" type="ORF">TrST_g8269</name>
</gene>
<keyword evidence="2 3" id="KW-0040">ANK repeat</keyword>
<reference evidence="6" key="1">
    <citation type="journal article" date="2023" name="Commun. Biol.">
        <title>Genome analysis of Parmales, the sister group of diatoms, reveals the evolutionary specialization of diatoms from phago-mixotrophs to photoautotrophs.</title>
        <authorList>
            <person name="Ban H."/>
            <person name="Sato S."/>
            <person name="Yoshikawa S."/>
            <person name="Yamada K."/>
            <person name="Nakamura Y."/>
            <person name="Ichinomiya M."/>
            <person name="Sato N."/>
            <person name="Blanc-Mathieu R."/>
            <person name="Endo H."/>
            <person name="Kuwata A."/>
            <person name="Ogata H."/>
        </authorList>
    </citation>
    <scope>NUCLEOTIDE SEQUENCE [LARGE SCALE GENOMIC DNA]</scope>
    <source>
        <strain evidence="6">NIES 3701</strain>
    </source>
</reference>
<dbReference type="OrthoDB" id="10264606at2759"/>
<evidence type="ECO:0000256" key="3">
    <source>
        <dbReference type="PROSITE-ProRule" id="PRU00023"/>
    </source>
</evidence>
<dbReference type="EMBL" id="BRXY01000045">
    <property type="protein sequence ID" value="GMH57239.1"/>
    <property type="molecule type" value="Genomic_DNA"/>
</dbReference>
<feature type="compositionally biased region" description="Low complexity" evidence="4">
    <location>
        <begin position="11"/>
        <end position="24"/>
    </location>
</feature>
<sequence length="887" mass="98246">MSSPPPPPPLSTGLSSSFSLSLSPQSPPESKKKKPRTLSPPAVPPALPPALQPPPPTSWKDDILSSSSHGTYIETPSFFEYKSSPPWPTHSTFLSSTKNNDYHLPSSFSNLKFENKPYGLSSEYNQPNCVVFDIPEEVEGKVFVENIIKGSEIAFKEFIQANPRYPLTQFKLLHCVIYKSPSDALNCSCSFSTCSKISSHHAYLTLFPVSTTPQRPTSPDYNLLNSLHTWPGTHAWKSWNSICGEDHPLRFHTVSDCRKTDRHGIQRVEDLNGCVDNERRRREEAFNNAHQRDVARKDKERIEREYAEACVTWNGYTLKAASHPTSNPNPDRKPYLDPRVKSFLAPKGYETVLPMKGWVAPEVGEGRTVVFAGKRKTILPPPYPCDFVLHKAVKNNQKEHILSLLDNLEFGPNGIDIDTLEHTSSKDRNRTALSFAAQKGFTEICSLLIERGADVNAFSNGSTSLIQASHFGRVDTVKLLLSKNADPKLSNAKKTTALMRAAQEGHLSIVKLLTSSGAAPDAVNSDGMSSVMLSSQRGHTEIVSHLLSLKGKCDINAVTPENKSTCLHLAVKRSHFETIKALLREGADIFKKDKKGKTPGEKVKEDGDPRVKSLVNFQSQIMLMREKSRLDGLPIWRLGVENNQPVTTDLIALCATKLPSDVFLYLVNFLPPPPLYTSLLFMIRKNLTVSSSSHSLAISLYLDLIRDILEDAFGFCEGLKTVETNVPNGFGSWEKWAEVREIVKSSDLRNTSLTITPSPSLEAAEALLIKTPSLQRGGFSQEGTASTYPHSSLRAGVDSGLLAAYGLSPLCYLNIISLSPSLRLHLTNSSLPSNLVRNLCDISDVETTLRRRKDNVQFNKNVAEEVYEVAKKLAETAEGIKDVFVRR</sequence>
<feature type="repeat" description="ANK" evidence="3">
    <location>
        <begin position="562"/>
        <end position="594"/>
    </location>
</feature>
<dbReference type="AlphaFoldDB" id="A0A9W6ZMB2"/>
<feature type="repeat" description="ANK" evidence="3">
    <location>
        <begin position="493"/>
        <end position="525"/>
    </location>
</feature>
<evidence type="ECO:0000256" key="2">
    <source>
        <dbReference type="ARBA" id="ARBA00023043"/>
    </source>
</evidence>
<dbReference type="Gene3D" id="1.25.40.20">
    <property type="entry name" value="Ankyrin repeat-containing domain"/>
    <property type="match status" value="1"/>
</dbReference>
<dbReference type="PANTHER" id="PTHR24171">
    <property type="entry name" value="ANKYRIN REPEAT DOMAIN-CONTAINING PROTEIN 39-RELATED"/>
    <property type="match status" value="1"/>
</dbReference>
<dbReference type="InterPro" id="IPR036770">
    <property type="entry name" value="Ankyrin_rpt-contain_sf"/>
</dbReference>
<evidence type="ECO:0000313" key="6">
    <source>
        <dbReference type="Proteomes" id="UP001165085"/>
    </source>
</evidence>
<feature type="compositionally biased region" description="Pro residues" evidence="4">
    <location>
        <begin position="1"/>
        <end position="10"/>
    </location>
</feature>
<feature type="region of interest" description="Disordered" evidence="4">
    <location>
        <begin position="1"/>
        <end position="65"/>
    </location>
</feature>
<accession>A0A9W6ZMB2</accession>
<proteinExistence type="predicted"/>
<name>A0A9W6ZMB2_9STRA</name>